<dbReference type="SUPFAM" id="SSF56399">
    <property type="entry name" value="ADP-ribosylation"/>
    <property type="match status" value="1"/>
</dbReference>
<feature type="region of interest" description="Disordered" evidence="1">
    <location>
        <begin position="916"/>
        <end position="936"/>
    </location>
</feature>
<dbReference type="Proteomes" id="UP001211907">
    <property type="component" value="Unassembled WGS sequence"/>
</dbReference>
<evidence type="ECO:0000256" key="1">
    <source>
        <dbReference type="SAM" id="MobiDB-lite"/>
    </source>
</evidence>
<name>A0AAD5STL7_9FUNG</name>
<reference evidence="2" key="1">
    <citation type="submission" date="2020-05" db="EMBL/GenBank/DDBJ databases">
        <title>Phylogenomic resolution of chytrid fungi.</title>
        <authorList>
            <person name="Stajich J.E."/>
            <person name="Amses K."/>
            <person name="Simmons R."/>
            <person name="Seto K."/>
            <person name="Myers J."/>
            <person name="Bonds A."/>
            <person name="Quandt C.A."/>
            <person name="Barry K."/>
            <person name="Liu P."/>
            <person name="Grigoriev I."/>
            <person name="Longcore J.E."/>
            <person name="James T.Y."/>
        </authorList>
    </citation>
    <scope>NUCLEOTIDE SEQUENCE</scope>
    <source>
        <strain evidence="2">JEL0513</strain>
    </source>
</reference>
<proteinExistence type="predicted"/>
<dbReference type="Gene3D" id="3.90.228.10">
    <property type="match status" value="1"/>
</dbReference>
<evidence type="ECO:0000313" key="3">
    <source>
        <dbReference type="Proteomes" id="UP001211907"/>
    </source>
</evidence>
<organism evidence="2 3">
    <name type="scientific">Physocladia obscura</name>
    <dbReference type="NCBI Taxonomy" id="109957"/>
    <lineage>
        <taxon>Eukaryota</taxon>
        <taxon>Fungi</taxon>
        <taxon>Fungi incertae sedis</taxon>
        <taxon>Chytridiomycota</taxon>
        <taxon>Chytridiomycota incertae sedis</taxon>
        <taxon>Chytridiomycetes</taxon>
        <taxon>Chytridiales</taxon>
        <taxon>Chytriomycetaceae</taxon>
        <taxon>Physocladia</taxon>
    </lineage>
</organism>
<evidence type="ECO:0000313" key="2">
    <source>
        <dbReference type="EMBL" id="KAJ3106295.1"/>
    </source>
</evidence>
<feature type="compositionally biased region" description="Acidic residues" evidence="1">
    <location>
        <begin position="925"/>
        <end position="935"/>
    </location>
</feature>
<sequence>MDRLLEQEFEGLCATWEEFSWTESVGTERIVRAWGVFRSKDNAAAQVAFEIDTGAETNLSESESEEAAAMKLVAAMRVRVTNVDGLAAGAVASLSHAALAALAQAQAPNQSKALIQAARSFPATTATTHSAIVPLHTVSSTVFAVGEAVRALLADMHAAKSSRPELHLSSDQFALPLVPPVSELSVLAPLTAGARSRLVPAAPLATVVDAALKHAREAAVNANATMFHHQPIIATKKVLERWVAKHRHFLALDKKDVGRDDVGFLDDRSAIRQADVYLPTFAFHSTCSKDFIPSIIESSLIPAGNFTDDGIYIPEVHGSFYGKGIYVSPSFKFASEYGFSDNLENRQIVVCLVLPGRIKRIRKPHHGDKDYMKQFYCKIYNKTIEFEFNSHIVDNEQYVLNEADQVLPVLLVSYFRNHGLAGKQEAQIAAKVNSELLRELDIQDEYYFKPRSKKNNDSSGSVIKARLLTPLSSSRSSKNATSIQEKQNQYYSITIPSDIIASNKMDSEKIETHLIFLIDTPPPPPPQPPPPSDTATAAAAKIKQFQQFSQLVLPSCAHIHRKLAPTLARTDVVVFSSHGRAAVTVAHGVTNAAWFASQSAINTLAGLDSSSSDAVIDGSNGFIAGYTAALEIALRQHERRQRERQDDVLERFDNDAVAAAADQQRGSSAATDRAVTTVMDAEAWKERWENASKGKRDAWIEKYGASVAPAPLTTITTTEQDEKAAQNFQAKANVVLKRAEKERRQTVFVFVFVSAGTAGNEKVDEMKLDKVLSKYNGIVRGAGLRTIFKMIGIGKKSNPTLGLKANMATQTLYESAFRSPVYPCTKIHEIPIVAMTLGNHVSEFISCASIKIPSLHVLNGIIVKWTAPPVNTTFITFPATSDNSNSRVTLLFKGSPPATLTLNGIRHVKIEIVTPSTGATGKEEEKEEEEEDEDGDSRIVELLREMLIDVKVAVITKRDYIKPVNELVSLITACKTAWQARTARAFARIKDTKTENINGNNNNGPVKGVERVRIMHAIQRKKGLVTDLETILNELKVDFRASESRLSCEDAAKWLAPVRSMKFAKAVVKRTVDSVITEQLLNADHEKAREWVKDHCSELANGSEREETEYFISCQSGLSEIDQIKDFAAINTKGFSVSDFLYCCGITGLGIHIFRSQAAIASPWQIIVTYVSPEFVDTASSMCYLNSGMQWTDVNSRHTEVVKNADIKAQDVLIIANPQNDEPYKFFVSLNLFKAYTSIQFSRNPDLYLGQQRIAILGVAFVRALEQLYHPPSEMAQNPEHRAVAIKNLFSIVFTIRKSDKSYKDVCTQFLSNLMKPQPSQYLTEADTGIEDPNVLGSTATTGVMSVAQVLVALCCFACFEPPTTPNKRQQADNILYTENKEQLSEPALAILAESVSRGCRIQIKSSDSAANGTSTKARELIRKTLSIPSAALDSVDGNVPAPASNEWVTSGKKLSGRFFRNEKWRTNASPQAVAACLAFARWVARYWSEKAWNRTFESVLLDDSSVDRDDMFSALSETVAKDGGMHDFLTLYSKDAEIQDGDVALASKDVLQVALYVQGLRFHDSKSRRLGLNSLVSPLRVVHQIIEEERNLLFQEWVAQKQAKLAALGRENARKLRIELQQRQQVCNFLYSSVCF</sequence>
<accession>A0AAD5STL7</accession>
<protein>
    <recommendedName>
        <fullName evidence="4">PARP catalytic domain-containing protein</fullName>
    </recommendedName>
</protein>
<gene>
    <name evidence="2" type="ORF">HK100_003756</name>
</gene>
<evidence type="ECO:0008006" key="4">
    <source>
        <dbReference type="Google" id="ProtNLM"/>
    </source>
</evidence>
<comment type="caution">
    <text evidence="2">The sequence shown here is derived from an EMBL/GenBank/DDBJ whole genome shotgun (WGS) entry which is preliminary data.</text>
</comment>
<dbReference type="EMBL" id="JADGJH010001963">
    <property type="protein sequence ID" value="KAJ3106295.1"/>
    <property type="molecule type" value="Genomic_DNA"/>
</dbReference>
<keyword evidence="3" id="KW-1185">Reference proteome</keyword>